<evidence type="ECO:0000313" key="2">
    <source>
        <dbReference type="Proteomes" id="UP000778578"/>
    </source>
</evidence>
<reference evidence="1 2" key="1">
    <citation type="submission" date="2021-08" db="EMBL/GenBank/DDBJ databases">
        <title>WGS of actinomycetes from Thailand.</title>
        <authorList>
            <person name="Thawai C."/>
        </authorList>
    </citation>
    <scope>NUCLEOTIDE SEQUENCE [LARGE SCALE GENOMIC DNA]</scope>
    <source>
        <strain evidence="1 2">PLK6-54</strain>
    </source>
</reference>
<gene>
    <name evidence="1" type="ORF">K7862_16100</name>
</gene>
<evidence type="ECO:0008006" key="3">
    <source>
        <dbReference type="Google" id="ProtNLM"/>
    </source>
</evidence>
<evidence type="ECO:0000313" key="1">
    <source>
        <dbReference type="EMBL" id="MBY8879148.1"/>
    </source>
</evidence>
<proteinExistence type="predicted"/>
<dbReference type="EMBL" id="JAINZZ010000017">
    <property type="protein sequence ID" value="MBY8879148.1"/>
    <property type="molecule type" value="Genomic_DNA"/>
</dbReference>
<dbReference type="RefSeq" id="WP_222963286.1">
    <property type="nucleotide sequence ID" value="NZ_JAINZZ010000017.1"/>
</dbReference>
<keyword evidence="2" id="KW-1185">Reference proteome</keyword>
<protein>
    <recommendedName>
        <fullName evidence="3">SRPBCC family protein</fullName>
    </recommendedName>
</protein>
<name>A0ABS7Q7M5_9ACTN</name>
<sequence length="261" mass="28513">MVTLRHTVVLEPVPRKWLEAALAAVVDAVEELREERGHLFAGTERVQGLRITAGHHIGAGARYLIEDVDADGVPATHRVDVRAWDRSSVVRLRYDGKAPDLRLRGEGELRSVDGPATLRWSADFRGAGTRARYRRGRTKGALDLRAWWAAEPGSRPPLTAELRHPLVKAAVHVRMTETKHARWKTEVVVTARGRGWARPPAAVAAVLGGFVLRRVFRDGVKEFAEEWNTGVPKAVALTPGAIKAEVLHSLTTAPAGGKGLA</sequence>
<accession>A0ABS7Q7M5</accession>
<comment type="caution">
    <text evidence="1">The sequence shown here is derived from an EMBL/GenBank/DDBJ whole genome shotgun (WGS) entry which is preliminary data.</text>
</comment>
<dbReference type="Proteomes" id="UP000778578">
    <property type="component" value="Unassembled WGS sequence"/>
</dbReference>
<organism evidence="1 2">
    <name type="scientific">Actinacidiphila acidipaludis</name>
    <dbReference type="NCBI Taxonomy" id="2873382"/>
    <lineage>
        <taxon>Bacteria</taxon>
        <taxon>Bacillati</taxon>
        <taxon>Actinomycetota</taxon>
        <taxon>Actinomycetes</taxon>
        <taxon>Kitasatosporales</taxon>
        <taxon>Streptomycetaceae</taxon>
        <taxon>Actinacidiphila</taxon>
    </lineage>
</organism>